<keyword evidence="2" id="KW-0812">Transmembrane</keyword>
<name>A0AAD3RAD7_LATJO</name>
<evidence type="ECO:0000313" key="9">
    <source>
        <dbReference type="EMBL" id="GLD61713.1"/>
    </source>
</evidence>
<dbReference type="InterPro" id="IPR051173">
    <property type="entry name" value="Ca_channel_alpha-2/delta"/>
</dbReference>
<dbReference type="GO" id="GO:0005891">
    <property type="term" value="C:voltage-gated calcium channel complex"/>
    <property type="evidence" value="ECO:0007669"/>
    <property type="project" value="TreeGrafter"/>
</dbReference>
<keyword evidence="6" id="KW-0472">Membrane</keyword>
<dbReference type="Proteomes" id="UP001279410">
    <property type="component" value="Unassembled WGS sequence"/>
</dbReference>
<keyword evidence="4" id="KW-0106">Calcium</keyword>
<evidence type="ECO:0000256" key="6">
    <source>
        <dbReference type="ARBA" id="ARBA00023136"/>
    </source>
</evidence>
<dbReference type="PANTHER" id="PTHR10166">
    <property type="entry name" value="VOLTAGE-DEPENDENT CALCIUM CHANNEL SUBUNIT ALPHA-2/DELTA-RELATED"/>
    <property type="match status" value="1"/>
</dbReference>
<evidence type="ECO:0000256" key="4">
    <source>
        <dbReference type="ARBA" id="ARBA00022837"/>
    </source>
</evidence>
<dbReference type="PANTHER" id="PTHR10166:SF59">
    <property type="entry name" value="VOLTAGE-DEPENDENT CALCIUM CHANNEL SUBUNIT ALPHA-2_DELTA-4"/>
    <property type="match status" value="1"/>
</dbReference>
<proteinExistence type="predicted"/>
<evidence type="ECO:0000259" key="8">
    <source>
        <dbReference type="Pfam" id="PF08399"/>
    </source>
</evidence>
<organism evidence="9 10">
    <name type="scientific">Lates japonicus</name>
    <name type="common">Japanese lates</name>
    <dbReference type="NCBI Taxonomy" id="270547"/>
    <lineage>
        <taxon>Eukaryota</taxon>
        <taxon>Metazoa</taxon>
        <taxon>Chordata</taxon>
        <taxon>Craniata</taxon>
        <taxon>Vertebrata</taxon>
        <taxon>Euteleostomi</taxon>
        <taxon>Actinopterygii</taxon>
        <taxon>Neopterygii</taxon>
        <taxon>Teleostei</taxon>
        <taxon>Neoteleostei</taxon>
        <taxon>Acanthomorphata</taxon>
        <taxon>Carangaria</taxon>
        <taxon>Carangaria incertae sedis</taxon>
        <taxon>Centropomidae</taxon>
        <taxon>Lates</taxon>
    </lineage>
</organism>
<evidence type="ECO:0000256" key="7">
    <source>
        <dbReference type="ARBA" id="ARBA00023180"/>
    </source>
</evidence>
<accession>A0AAD3RAD7</accession>
<evidence type="ECO:0000256" key="1">
    <source>
        <dbReference type="ARBA" id="ARBA00004479"/>
    </source>
</evidence>
<gene>
    <name evidence="9" type="ORF">AKAME5_001349800</name>
</gene>
<dbReference type="Pfam" id="PF08399">
    <property type="entry name" value="VWA_N"/>
    <property type="match status" value="1"/>
</dbReference>
<evidence type="ECO:0000313" key="10">
    <source>
        <dbReference type="Proteomes" id="UP001279410"/>
    </source>
</evidence>
<dbReference type="InterPro" id="IPR013608">
    <property type="entry name" value="VWA_N"/>
</dbReference>
<keyword evidence="10" id="KW-1185">Reference proteome</keyword>
<comment type="caution">
    <text evidence="9">The sequence shown here is derived from an EMBL/GenBank/DDBJ whole genome shotgun (WGS) entry which is preliminary data.</text>
</comment>
<evidence type="ECO:0000256" key="2">
    <source>
        <dbReference type="ARBA" id="ARBA00022692"/>
    </source>
</evidence>
<protein>
    <submittedName>
        <fullName evidence="9">Voltage-dependent calcium channel subunit alpha-2/delta-4-like protein</fullName>
    </submittedName>
</protein>
<evidence type="ECO:0000256" key="3">
    <source>
        <dbReference type="ARBA" id="ARBA00022729"/>
    </source>
</evidence>
<comment type="subcellular location">
    <subcellularLocation>
        <location evidence="1">Membrane</location>
        <topology evidence="1">Single-pass type I membrane protein</topology>
    </subcellularLocation>
</comment>
<reference evidence="9" key="1">
    <citation type="submission" date="2022-08" db="EMBL/GenBank/DDBJ databases">
        <title>Genome sequencing of akame (Lates japonicus).</title>
        <authorList>
            <person name="Hashiguchi Y."/>
            <person name="Takahashi H."/>
        </authorList>
    </citation>
    <scope>NUCLEOTIDE SEQUENCE</scope>
    <source>
        <strain evidence="9">Kochi</strain>
    </source>
</reference>
<feature type="non-terminal residue" evidence="9">
    <location>
        <position position="1"/>
    </location>
</feature>
<dbReference type="EMBL" id="BRZM01000047">
    <property type="protein sequence ID" value="GLD61713.1"/>
    <property type="molecule type" value="Genomic_DNA"/>
</dbReference>
<feature type="domain" description="VWA N-terminal" evidence="8">
    <location>
        <begin position="55"/>
        <end position="167"/>
    </location>
</feature>
<keyword evidence="3" id="KW-0732">Signal</keyword>
<sequence length="167" mass="19167">MFGSARVFASKLKDVESIIKIVELDGDDLVKDYSDEIERMLGSKMKSVKRLAESAEDADLYHEFNASLEFDYYNSMLINKVDEDGNYAELGGEFPLEENEHFNNLLVNTQQSDIQVPTNVYNKDPNILNAIYNSEALNDVFISNFQRDPTLTWQYFGSSTGFFRIYP</sequence>
<keyword evidence="7" id="KW-0325">Glycoprotein</keyword>
<dbReference type="AlphaFoldDB" id="A0AAD3RAD7"/>
<dbReference type="GO" id="GO:0005245">
    <property type="term" value="F:voltage-gated calcium channel activity"/>
    <property type="evidence" value="ECO:0007669"/>
    <property type="project" value="TreeGrafter"/>
</dbReference>
<evidence type="ECO:0000256" key="5">
    <source>
        <dbReference type="ARBA" id="ARBA00022989"/>
    </source>
</evidence>
<keyword evidence="5" id="KW-1133">Transmembrane helix</keyword>